<evidence type="ECO:0000313" key="4">
    <source>
        <dbReference type="EMBL" id="XAO74234.1"/>
    </source>
</evidence>
<dbReference type="PANTHER" id="PTHR12215">
    <property type="entry name" value="PHOSPHOPANTETHEINE TRANSFERASE"/>
    <property type="match status" value="1"/>
</dbReference>
<dbReference type="Pfam" id="PF01648">
    <property type="entry name" value="ACPS"/>
    <property type="match status" value="1"/>
</dbReference>
<dbReference type="GO" id="GO:0000287">
    <property type="term" value="F:magnesium ion binding"/>
    <property type="evidence" value="ECO:0007669"/>
    <property type="project" value="InterPro"/>
</dbReference>
<dbReference type="InterPro" id="IPR008278">
    <property type="entry name" value="4-PPantetheinyl_Trfase_dom"/>
</dbReference>
<keyword evidence="2 4" id="KW-0808">Transferase</keyword>
<feature type="domain" description="4'-phosphopantetheinyl transferase" evidence="3">
    <location>
        <begin position="105"/>
        <end position="173"/>
    </location>
</feature>
<gene>
    <name evidence="4" type="ORF">AAFP95_21770</name>
</gene>
<accession>A0AAU6WNV5</accession>
<dbReference type="Proteomes" id="UP001463665">
    <property type="component" value="Chromosome"/>
</dbReference>
<dbReference type="GO" id="GO:0008897">
    <property type="term" value="F:holo-[acyl-carrier-protein] synthase activity"/>
    <property type="evidence" value="ECO:0007669"/>
    <property type="project" value="InterPro"/>
</dbReference>
<comment type="similarity">
    <text evidence="1">Belongs to the P-Pant transferase superfamily. Gsp/Sfp/HetI/AcpT family.</text>
</comment>
<dbReference type="RefSeq" id="WP_345766445.1">
    <property type="nucleotide sequence ID" value="NZ_CP154834.1"/>
</dbReference>
<dbReference type="PANTHER" id="PTHR12215:SF10">
    <property type="entry name" value="L-AMINOADIPATE-SEMIALDEHYDE DEHYDROGENASE-PHOSPHOPANTETHEINYL TRANSFERASE"/>
    <property type="match status" value="1"/>
</dbReference>
<evidence type="ECO:0000256" key="2">
    <source>
        <dbReference type="ARBA" id="ARBA00022679"/>
    </source>
</evidence>
<keyword evidence="5" id="KW-1185">Reference proteome</keyword>
<dbReference type="InterPro" id="IPR037143">
    <property type="entry name" value="4-PPantetheinyl_Trfase_dom_sf"/>
</dbReference>
<evidence type="ECO:0000259" key="3">
    <source>
        <dbReference type="Pfam" id="PF01648"/>
    </source>
</evidence>
<dbReference type="AlphaFoldDB" id="A0AAU6WNV5"/>
<dbReference type="GO" id="GO:0019878">
    <property type="term" value="P:lysine biosynthetic process via aminoadipic acid"/>
    <property type="evidence" value="ECO:0007669"/>
    <property type="project" value="TreeGrafter"/>
</dbReference>
<reference evidence="4 5" key="1">
    <citation type="submission" date="2024-04" db="EMBL/GenBank/DDBJ databases">
        <title>Genome sequencing and assembly of rice foliar adapted Chryseobacterium endophyticum OsEnb-ALM-A6.</title>
        <authorList>
            <person name="Kumar S."/>
            <person name="Javed M."/>
            <person name="Chouhan V."/>
            <person name="Charishma K."/>
            <person name="Patel A."/>
            <person name="Kumar M."/>
            <person name="Sahu K.P."/>
            <person name="Kumar A."/>
        </authorList>
    </citation>
    <scope>NUCLEOTIDE SEQUENCE [LARGE SCALE GENOMIC DNA]</scope>
    <source>
        <strain evidence="4 5">OsEnb-ALM-A6</strain>
    </source>
</reference>
<name>A0AAU6WNV5_9FLAO</name>
<organism evidence="4 5">
    <name type="scientific">Chryseobacterium endophyticum</name>
    <dbReference type="NCBI Taxonomy" id="1854762"/>
    <lineage>
        <taxon>Bacteria</taxon>
        <taxon>Pseudomonadati</taxon>
        <taxon>Bacteroidota</taxon>
        <taxon>Flavobacteriia</taxon>
        <taxon>Flavobacteriales</taxon>
        <taxon>Weeksellaceae</taxon>
        <taxon>Chryseobacterium group</taxon>
        <taxon>Chryseobacterium</taxon>
    </lineage>
</organism>
<dbReference type="InterPro" id="IPR050559">
    <property type="entry name" value="P-Pant_transferase_sf"/>
</dbReference>
<protein>
    <submittedName>
        <fullName evidence="4">4'-phosphopantetheinyl transferase superfamily protein</fullName>
    </submittedName>
</protein>
<evidence type="ECO:0000256" key="1">
    <source>
        <dbReference type="ARBA" id="ARBA00010990"/>
    </source>
</evidence>
<evidence type="ECO:0000313" key="5">
    <source>
        <dbReference type="Proteomes" id="UP001463665"/>
    </source>
</evidence>
<proteinExistence type="inferred from homology"/>
<dbReference type="SUPFAM" id="SSF56214">
    <property type="entry name" value="4'-phosphopantetheinyl transferase"/>
    <property type="match status" value="2"/>
</dbReference>
<sequence length="213" mass="24504">MEVWAAYSFLHQTDEQQLEKEFALLPAHITEPVYRYKNPADRTRRMISRILLETLIKKYFPYQGFSWNRYRKDALAKPYFEGSDIHFSSSHHEEISFVCITSGSSCGIDSELLKPVDPLLYADFLHHREKDLITNCEDPAQSFYKIWTRKEAVLKASGLGISCELNSIDAHTDTVIANNSLYYTMPITLSGNIITHLATPEIITALHLEEIIF</sequence>
<dbReference type="Gene3D" id="3.90.470.20">
    <property type="entry name" value="4'-phosphopantetheinyl transferase domain"/>
    <property type="match status" value="1"/>
</dbReference>
<dbReference type="GO" id="GO:0005829">
    <property type="term" value="C:cytosol"/>
    <property type="evidence" value="ECO:0007669"/>
    <property type="project" value="TreeGrafter"/>
</dbReference>
<dbReference type="EMBL" id="CP154834">
    <property type="protein sequence ID" value="XAO74234.1"/>
    <property type="molecule type" value="Genomic_DNA"/>
</dbReference>